<sequence>MSLWRAVGFASALALIGAIAHERAAHAADHVNFGLDWKAEAEYGGYYQALATGIYQRHGLDVTIRQGGPQVNQAQLLLAGKLDFTISSNSFIALNFVQQKLPFLAVAAMFQKDPSVLIAHPGQGHDSFSQLRGQPIMIGADTRAGWWNFLKVKFGYSDSQIRPYTFNLAPFLHDKSAVQEGYLGSEPFSIMQASGEKPVVLLIADAGFAGYGSLISTSRKLTEQKPDLVQRFLNASIEGWYSYLYGNPAPGNALIGKENPEMTAALIDYGRNVLKQHGIVDQGDTEKLGIGAMSAARWLEFYQSMRQAGLYPKDMDWRAAYTLRFVNQGVGLSMRAKTP</sequence>
<dbReference type="PANTHER" id="PTHR31528">
    <property type="entry name" value="4-AMINO-5-HYDROXYMETHYL-2-METHYLPYRIMIDINE PHOSPHATE SYNTHASE THI11-RELATED"/>
    <property type="match status" value="1"/>
</dbReference>
<feature type="signal peptide" evidence="1">
    <location>
        <begin position="1"/>
        <end position="27"/>
    </location>
</feature>
<dbReference type="EMBL" id="DTQM01000190">
    <property type="protein sequence ID" value="HGC43528.1"/>
    <property type="molecule type" value="Genomic_DNA"/>
</dbReference>
<evidence type="ECO:0000256" key="1">
    <source>
        <dbReference type="SAM" id="SignalP"/>
    </source>
</evidence>
<protein>
    <submittedName>
        <fullName evidence="3">ABC transporter substrate-binding protein</fullName>
    </submittedName>
</protein>
<proteinExistence type="predicted"/>
<reference evidence="3" key="1">
    <citation type="journal article" date="2020" name="mSystems">
        <title>Genome- and Community-Level Interaction Insights into Carbon Utilization and Element Cycling Functions of Hydrothermarchaeota in Hydrothermal Sediment.</title>
        <authorList>
            <person name="Zhou Z."/>
            <person name="Liu Y."/>
            <person name="Xu W."/>
            <person name="Pan J."/>
            <person name="Luo Z.H."/>
            <person name="Li M."/>
        </authorList>
    </citation>
    <scope>NUCLEOTIDE SEQUENCE</scope>
    <source>
        <strain evidence="3">SpSt-997</strain>
    </source>
</reference>
<keyword evidence="1" id="KW-0732">Signal</keyword>
<dbReference type="AlphaFoldDB" id="A0A8J4M6W6"/>
<name>A0A8J4M6W6_9PROT</name>
<gene>
    <name evidence="3" type="ORF">ENY07_09970</name>
</gene>
<dbReference type="Pfam" id="PF09084">
    <property type="entry name" value="NMT1"/>
    <property type="match status" value="1"/>
</dbReference>
<feature type="domain" description="SsuA/THI5-like" evidence="2">
    <location>
        <begin position="43"/>
        <end position="248"/>
    </location>
</feature>
<evidence type="ECO:0000259" key="2">
    <source>
        <dbReference type="Pfam" id="PF09084"/>
    </source>
</evidence>
<evidence type="ECO:0000313" key="3">
    <source>
        <dbReference type="EMBL" id="HGC43528.1"/>
    </source>
</evidence>
<comment type="caution">
    <text evidence="3">The sequence shown here is derived from an EMBL/GenBank/DDBJ whole genome shotgun (WGS) entry which is preliminary data.</text>
</comment>
<feature type="chain" id="PRO_5035197501" evidence="1">
    <location>
        <begin position="28"/>
        <end position="339"/>
    </location>
</feature>
<dbReference type="SUPFAM" id="SSF53850">
    <property type="entry name" value="Periplasmic binding protein-like II"/>
    <property type="match status" value="1"/>
</dbReference>
<dbReference type="Gene3D" id="3.40.190.10">
    <property type="entry name" value="Periplasmic binding protein-like II"/>
    <property type="match status" value="2"/>
</dbReference>
<dbReference type="GO" id="GO:0009228">
    <property type="term" value="P:thiamine biosynthetic process"/>
    <property type="evidence" value="ECO:0007669"/>
    <property type="project" value="InterPro"/>
</dbReference>
<dbReference type="InterPro" id="IPR027939">
    <property type="entry name" value="NMT1/THI5"/>
</dbReference>
<accession>A0A8J4M6W6</accession>
<dbReference type="PANTHER" id="PTHR31528:SF3">
    <property type="entry name" value="THIAMINE BIOSYNTHESIS PROTEIN HI_0357-RELATED"/>
    <property type="match status" value="1"/>
</dbReference>
<organism evidence="3">
    <name type="scientific">Acidicaldus sp</name>
    <dbReference type="NCBI Taxonomy" id="1872105"/>
    <lineage>
        <taxon>Bacteria</taxon>
        <taxon>Pseudomonadati</taxon>
        <taxon>Pseudomonadota</taxon>
        <taxon>Alphaproteobacteria</taxon>
        <taxon>Acetobacterales</taxon>
        <taxon>Acetobacteraceae</taxon>
        <taxon>Acidicaldus</taxon>
    </lineage>
</organism>
<dbReference type="InterPro" id="IPR015168">
    <property type="entry name" value="SsuA/THI5"/>
</dbReference>